<dbReference type="AlphaFoldDB" id="A0A507B6A2"/>
<gene>
    <name evidence="13" type="ORF">E0L32_005318</name>
</gene>
<dbReference type="Proteomes" id="UP000319257">
    <property type="component" value="Unassembled WGS sequence"/>
</dbReference>
<feature type="binding site" evidence="9">
    <location>
        <position position="283"/>
    </location>
    <ligand>
        <name>Zn(2+)</name>
        <dbReference type="ChEBI" id="CHEBI:29105"/>
        <label>2</label>
    </ligand>
</feature>
<dbReference type="SUPFAM" id="SSF53649">
    <property type="entry name" value="Alkaline phosphatase-like"/>
    <property type="match status" value="1"/>
</dbReference>
<keyword evidence="12" id="KW-0732">Signal</keyword>
<dbReference type="GO" id="GO:0046872">
    <property type="term" value="F:metal ion binding"/>
    <property type="evidence" value="ECO:0007669"/>
    <property type="project" value="UniProtKB-KW"/>
</dbReference>
<dbReference type="PRINTS" id="PR00113">
    <property type="entry name" value="ALKPHPHTASE"/>
</dbReference>
<evidence type="ECO:0000256" key="11">
    <source>
        <dbReference type="RuleBase" id="RU003947"/>
    </source>
</evidence>
<feature type="binding site" evidence="9">
    <location>
        <position position="132"/>
    </location>
    <ligand>
        <name>Mg(2+)</name>
        <dbReference type="ChEBI" id="CHEBI:18420"/>
    </ligand>
</feature>
<dbReference type="Pfam" id="PF00245">
    <property type="entry name" value="Alk_phosphatase"/>
    <property type="match status" value="1"/>
</dbReference>
<comment type="similarity">
    <text evidence="1 10">Belongs to the alkaline phosphatase family.</text>
</comment>
<dbReference type="InterPro" id="IPR042085">
    <property type="entry name" value="Ap_crown"/>
</dbReference>
<evidence type="ECO:0000256" key="10">
    <source>
        <dbReference type="RuleBase" id="RU003946"/>
    </source>
</evidence>
<evidence type="ECO:0000256" key="2">
    <source>
        <dbReference type="ARBA" id="ARBA00012647"/>
    </source>
</evidence>
<feature type="binding site" evidence="9">
    <location>
        <position position="326"/>
    </location>
    <ligand>
        <name>Zn(2+)</name>
        <dbReference type="ChEBI" id="CHEBI:29105"/>
        <label>2</label>
    </ligand>
</feature>
<dbReference type="OrthoDB" id="7392499at2759"/>
<dbReference type="CDD" id="cd16012">
    <property type="entry name" value="ALP"/>
    <property type="match status" value="1"/>
</dbReference>
<feature type="active site" description="Phosphoserine intermediate" evidence="8">
    <location>
        <position position="79"/>
    </location>
</feature>
<evidence type="ECO:0000256" key="3">
    <source>
        <dbReference type="ARBA" id="ARBA00022553"/>
    </source>
</evidence>
<evidence type="ECO:0000256" key="7">
    <source>
        <dbReference type="ARBA" id="ARBA00022842"/>
    </source>
</evidence>
<comment type="cofactor">
    <cofactor evidence="9">
        <name>Mg(2+)</name>
        <dbReference type="ChEBI" id="CHEBI:18420"/>
    </cofactor>
    <text evidence="9">Binds 1 Mg(2+) ion.</text>
</comment>
<dbReference type="InterPro" id="IPR017850">
    <property type="entry name" value="Alkaline_phosphatase_core_sf"/>
</dbReference>
<feature type="chain" id="PRO_5021217937" description="Alkaline phosphatase" evidence="12">
    <location>
        <begin position="18"/>
        <end position="491"/>
    </location>
</feature>
<reference evidence="13 14" key="1">
    <citation type="submission" date="2019-06" db="EMBL/GenBank/DDBJ databases">
        <title>Draft genome sequence of the filamentous fungus Phialemoniopsis curvata isolated from diesel fuel.</title>
        <authorList>
            <person name="Varaljay V.A."/>
            <person name="Lyon W.J."/>
            <person name="Crouch A.L."/>
            <person name="Drake C.E."/>
            <person name="Hollomon J.M."/>
            <person name="Nadeau L.J."/>
            <person name="Nunn H.S."/>
            <person name="Stevenson B.S."/>
            <person name="Bojanowski C.L."/>
            <person name="Crookes-Goodson W.J."/>
        </authorList>
    </citation>
    <scope>NUCLEOTIDE SEQUENCE [LARGE SCALE GENOMIC DNA]</scope>
    <source>
        <strain evidence="13 14">D216</strain>
    </source>
</reference>
<feature type="signal peptide" evidence="12">
    <location>
        <begin position="1"/>
        <end position="17"/>
    </location>
</feature>
<feature type="binding site" evidence="9">
    <location>
        <position position="287"/>
    </location>
    <ligand>
        <name>Zn(2+)</name>
        <dbReference type="ChEBI" id="CHEBI:29105"/>
        <label>2</label>
    </ligand>
</feature>
<dbReference type="InParanoid" id="A0A507B6A2"/>
<comment type="cofactor">
    <cofactor evidence="9">
        <name>Zn(2+)</name>
        <dbReference type="ChEBI" id="CHEBI:29105"/>
    </cofactor>
    <text evidence="9">Binds 2 Zn(2+) ions.</text>
</comment>
<dbReference type="SMART" id="SM00098">
    <property type="entry name" value="alkPPc"/>
    <property type="match status" value="1"/>
</dbReference>
<evidence type="ECO:0000256" key="9">
    <source>
        <dbReference type="PIRSR" id="PIRSR601952-2"/>
    </source>
</evidence>
<comment type="catalytic activity">
    <reaction evidence="11">
        <text>a phosphate monoester + H2O = an alcohol + phosphate</text>
        <dbReference type="Rhea" id="RHEA:15017"/>
        <dbReference type="ChEBI" id="CHEBI:15377"/>
        <dbReference type="ChEBI" id="CHEBI:30879"/>
        <dbReference type="ChEBI" id="CHEBI:43474"/>
        <dbReference type="ChEBI" id="CHEBI:67140"/>
        <dbReference type="EC" id="3.1.3.1"/>
    </reaction>
</comment>
<name>A0A507B6A2_9PEZI</name>
<sequence length="491" mass="53404">MRSSAIIAGAFAPAVLAAIQAKNVIYIVPDGYGQASQTMARDLATLVDHAGDVTRELAADDMVRGLVRTWATNNLITDSAASGTAFACGFKSYNNAVGITPDFQPVGSILEAAKLAGMKTGLVVTSTINHATPAVYASHVKHRNSYDEIASQEIGYSHPLGPMVDILLGGGRCYFKPKSESGSCRKDDKDLFGFAKSHGFHVMQNRSAFDALEKGLGKIRLPYIGLFNDDGILDQMKYELDRVLDGDEPSLLEMVETSLNSLHRATHCKKKGYFIMIEASRIDHAGHANDPASHAHETIMYNKVMDYVRKWIDAHPDTIMMSAADHECGGLTLNGYRPLALKDVTRSREHLETVWKNRPSGADSRQFLVSEILPPFGLASATDAEINTLLQASNLGNELVSLLSKKAGVNWSTGGHTASDINLHGYAAGEMGKELSLVLSGHHDNTELPRIVEKALGVDMDAVTKLLRANGTNWVVKRDFDETHIVDEHNH</sequence>
<dbReference type="Gene3D" id="1.10.1200.140">
    <property type="entry name" value="Alkaline phosphatase, crown domain"/>
    <property type="match status" value="1"/>
</dbReference>
<feature type="binding site" evidence="9">
    <location>
        <position position="130"/>
    </location>
    <ligand>
        <name>Mg(2+)</name>
        <dbReference type="ChEBI" id="CHEBI:18420"/>
    </ligand>
</feature>
<protein>
    <recommendedName>
        <fullName evidence="2 11">Alkaline phosphatase</fullName>
        <ecNumber evidence="2 11">3.1.3.1</ecNumber>
    </recommendedName>
</protein>
<keyword evidence="5 11" id="KW-0378">Hydrolase</keyword>
<evidence type="ECO:0000256" key="12">
    <source>
        <dbReference type="SAM" id="SignalP"/>
    </source>
</evidence>
<dbReference type="EMBL" id="SKBQ01000027">
    <property type="protein sequence ID" value="TPX14626.1"/>
    <property type="molecule type" value="Genomic_DNA"/>
</dbReference>
<keyword evidence="4 9" id="KW-0479">Metal-binding</keyword>
<evidence type="ECO:0000256" key="6">
    <source>
        <dbReference type="ARBA" id="ARBA00022833"/>
    </source>
</evidence>
<keyword evidence="7 9" id="KW-0460">Magnesium</keyword>
<dbReference type="EC" id="3.1.3.1" evidence="2 11"/>
<feature type="binding site" evidence="9">
    <location>
        <position position="30"/>
    </location>
    <ligand>
        <name>Zn(2+)</name>
        <dbReference type="ChEBI" id="CHEBI:29105"/>
        <label>2</label>
    </ligand>
</feature>
<evidence type="ECO:0000256" key="1">
    <source>
        <dbReference type="ARBA" id="ARBA00005984"/>
    </source>
</evidence>
<dbReference type="GO" id="GO:0004035">
    <property type="term" value="F:alkaline phosphatase activity"/>
    <property type="evidence" value="ECO:0007669"/>
    <property type="project" value="UniProtKB-EC"/>
</dbReference>
<dbReference type="GO" id="GO:0000329">
    <property type="term" value="C:fungal-type vacuole membrane"/>
    <property type="evidence" value="ECO:0007669"/>
    <property type="project" value="TreeGrafter"/>
</dbReference>
<feature type="binding site" evidence="9">
    <location>
        <position position="416"/>
    </location>
    <ligand>
        <name>Zn(2+)</name>
        <dbReference type="ChEBI" id="CHEBI:29105"/>
        <label>2</label>
    </ligand>
</feature>
<dbReference type="InterPro" id="IPR018299">
    <property type="entry name" value="Alkaline_phosphatase_AS"/>
</dbReference>
<feature type="binding site" evidence="9">
    <location>
        <position position="278"/>
    </location>
    <ligand>
        <name>Mg(2+)</name>
        <dbReference type="ChEBI" id="CHEBI:18420"/>
    </ligand>
</feature>
<dbReference type="PANTHER" id="PTHR11596">
    <property type="entry name" value="ALKALINE PHOSPHATASE"/>
    <property type="match status" value="1"/>
</dbReference>
<organism evidence="13 14">
    <name type="scientific">Thyridium curvatum</name>
    <dbReference type="NCBI Taxonomy" id="1093900"/>
    <lineage>
        <taxon>Eukaryota</taxon>
        <taxon>Fungi</taxon>
        <taxon>Dikarya</taxon>
        <taxon>Ascomycota</taxon>
        <taxon>Pezizomycotina</taxon>
        <taxon>Sordariomycetes</taxon>
        <taxon>Sordariomycetidae</taxon>
        <taxon>Thyridiales</taxon>
        <taxon>Thyridiaceae</taxon>
        <taxon>Thyridium</taxon>
    </lineage>
</organism>
<evidence type="ECO:0000313" key="14">
    <source>
        <dbReference type="Proteomes" id="UP000319257"/>
    </source>
</evidence>
<evidence type="ECO:0000256" key="4">
    <source>
        <dbReference type="ARBA" id="ARBA00022723"/>
    </source>
</evidence>
<dbReference type="PROSITE" id="PS00123">
    <property type="entry name" value="ALKALINE_PHOSPHATASE"/>
    <property type="match status" value="1"/>
</dbReference>
<evidence type="ECO:0000256" key="8">
    <source>
        <dbReference type="PIRSR" id="PIRSR601952-1"/>
    </source>
</evidence>
<dbReference type="STRING" id="1093900.A0A507B6A2"/>
<proteinExistence type="inferred from homology"/>
<feature type="binding site" evidence="9">
    <location>
        <position position="30"/>
    </location>
    <ligand>
        <name>Mg(2+)</name>
        <dbReference type="ChEBI" id="CHEBI:18420"/>
    </ligand>
</feature>
<accession>A0A507B6A2</accession>
<dbReference type="RefSeq" id="XP_030996337.1">
    <property type="nucleotide sequence ID" value="XM_031139827.1"/>
</dbReference>
<feature type="binding site" evidence="9">
    <location>
        <position position="325"/>
    </location>
    <ligand>
        <name>Zn(2+)</name>
        <dbReference type="ChEBI" id="CHEBI:29105"/>
        <label>2</label>
    </ligand>
</feature>
<comment type="caution">
    <text evidence="13">The sequence shown here is derived from an EMBL/GenBank/DDBJ whole genome shotgun (WGS) entry which is preliminary data.</text>
</comment>
<evidence type="ECO:0000313" key="13">
    <source>
        <dbReference type="EMBL" id="TPX14626.1"/>
    </source>
</evidence>
<dbReference type="InterPro" id="IPR001952">
    <property type="entry name" value="Alkaline_phosphatase"/>
</dbReference>
<keyword evidence="3" id="KW-0597">Phosphoprotein</keyword>
<keyword evidence="14" id="KW-1185">Reference proteome</keyword>
<dbReference type="PANTHER" id="PTHR11596:SF5">
    <property type="entry name" value="ALKALINE PHOSPHATASE"/>
    <property type="match status" value="1"/>
</dbReference>
<dbReference type="Gene3D" id="3.40.720.10">
    <property type="entry name" value="Alkaline Phosphatase, subunit A"/>
    <property type="match status" value="1"/>
</dbReference>
<evidence type="ECO:0000256" key="5">
    <source>
        <dbReference type="ARBA" id="ARBA00022801"/>
    </source>
</evidence>
<keyword evidence="6 9" id="KW-0862">Zinc</keyword>
<dbReference type="GeneID" id="41972765"/>